<evidence type="ECO:0000313" key="1">
    <source>
        <dbReference type="EMBL" id="KAK3801204.1"/>
    </source>
</evidence>
<gene>
    <name evidence="1" type="ORF">RRG08_007426</name>
</gene>
<name>A0AAE1B7G6_9GAST</name>
<dbReference type="EMBL" id="JAWDGP010000356">
    <property type="protein sequence ID" value="KAK3801204.1"/>
    <property type="molecule type" value="Genomic_DNA"/>
</dbReference>
<evidence type="ECO:0000313" key="2">
    <source>
        <dbReference type="Proteomes" id="UP001283361"/>
    </source>
</evidence>
<reference evidence="1" key="1">
    <citation type="journal article" date="2023" name="G3 (Bethesda)">
        <title>A reference genome for the long-term kleptoplast-retaining sea slug Elysia crispata morphotype clarki.</title>
        <authorList>
            <person name="Eastman K.E."/>
            <person name="Pendleton A.L."/>
            <person name="Shaikh M.A."/>
            <person name="Suttiyut T."/>
            <person name="Ogas R."/>
            <person name="Tomko P."/>
            <person name="Gavelis G."/>
            <person name="Widhalm J.R."/>
            <person name="Wisecaver J.H."/>
        </authorList>
    </citation>
    <scope>NUCLEOTIDE SEQUENCE</scope>
    <source>
        <strain evidence="1">ECLA1</strain>
    </source>
</reference>
<dbReference type="Proteomes" id="UP001283361">
    <property type="component" value="Unassembled WGS sequence"/>
</dbReference>
<organism evidence="1 2">
    <name type="scientific">Elysia crispata</name>
    <name type="common">lettuce slug</name>
    <dbReference type="NCBI Taxonomy" id="231223"/>
    <lineage>
        <taxon>Eukaryota</taxon>
        <taxon>Metazoa</taxon>
        <taxon>Spiralia</taxon>
        <taxon>Lophotrochozoa</taxon>
        <taxon>Mollusca</taxon>
        <taxon>Gastropoda</taxon>
        <taxon>Heterobranchia</taxon>
        <taxon>Euthyneura</taxon>
        <taxon>Panpulmonata</taxon>
        <taxon>Sacoglossa</taxon>
        <taxon>Placobranchoidea</taxon>
        <taxon>Plakobranchidae</taxon>
        <taxon>Elysia</taxon>
    </lineage>
</organism>
<comment type="caution">
    <text evidence="1">The sequence shown here is derived from an EMBL/GenBank/DDBJ whole genome shotgun (WGS) entry which is preliminary data.</text>
</comment>
<accession>A0AAE1B7G6</accession>
<keyword evidence="2" id="KW-1185">Reference proteome</keyword>
<dbReference type="AlphaFoldDB" id="A0AAE1B7G6"/>
<sequence>MVESVCRTWSRWRLLAAQLSPGLANLTEEMRVEMSQQVVSTPLPVAGKGVSASYLHSITRYTGRGLRCLSKLSPLHYPVHR</sequence>
<protein>
    <submittedName>
        <fullName evidence="1">Uncharacterized protein</fullName>
    </submittedName>
</protein>
<proteinExistence type="predicted"/>